<dbReference type="EMBL" id="FR824235">
    <property type="protein sequence ID" value="CCA23332.1"/>
    <property type="molecule type" value="Genomic_DNA"/>
</dbReference>
<reference evidence="1" key="1">
    <citation type="journal article" date="2011" name="PLoS Biol.">
        <title>Gene gain and loss during evolution of obligate parasitism in the white rust pathogen of Arabidopsis thaliana.</title>
        <authorList>
            <person name="Kemen E."/>
            <person name="Gardiner A."/>
            <person name="Schultz-Larsen T."/>
            <person name="Kemen A.C."/>
            <person name="Balmuth A.L."/>
            <person name="Robert-Seilaniantz A."/>
            <person name="Bailey K."/>
            <person name="Holub E."/>
            <person name="Studholme D.J."/>
            <person name="Maclean D."/>
            <person name="Jones J.D."/>
        </authorList>
    </citation>
    <scope>NUCLEOTIDE SEQUENCE</scope>
</reference>
<gene>
    <name evidence="1" type="primary">AlNc14C190G8423</name>
    <name evidence="1" type="ORF">ALNC14_094750</name>
</gene>
<name>F0WPT1_9STRA</name>
<dbReference type="HOGENOM" id="CLU_1638454_0_0_1"/>
<evidence type="ECO:0000313" key="1">
    <source>
        <dbReference type="EMBL" id="CCA23332.1"/>
    </source>
</evidence>
<sequence length="202" mass="23336">MIMNVVSSQGNQTSLINCDNTCKKLKLEFFGDDIQQYRLLIDYVSKLRQNDHDVVLEMEDKQFTRMQIVSREEKQVFKSYAQSGLCLDVRHNDHDVILEMEDKQSTRMQIVLREGNQVLKSYAQRGLCLDGTFLKNVSGIILLVASVLNKYQQIQIISVVIVSIKNEAYWSFFLRNLGVIPPMKRILQHLSGSKMLVLKNVH</sequence>
<dbReference type="AlphaFoldDB" id="F0WPT1"/>
<organism evidence="1">
    <name type="scientific">Albugo laibachii Nc14</name>
    <dbReference type="NCBI Taxonomy" id="890382"/>
    <lineage>
        <taxon>Eukaryota</taxon>
        <taxon>Sar</taxon>
        <taxon>Stramenopiles</taxon>
        <taxon>Oomycota</taxon>
        <taxon>Peronosporomycetes</taxon>
        <taxon>Albuginales</taxon>
        <taxon>Albuginaceae</taxon>
        <taxon>Albugo</taxon>
    </lineage>
</organism>
<reference evidence="1" key="2">
    <citation type="submission" date="2011-02" db="EMBL/GenBank/DDBJ databases">
        <authorList>
            <person name="MacLean D."/>
        </authorList>
    </citation>
    <scope>NUCLEOTIDE SEQUENCE</scope>
</reference>
<proteinExistence type="predicted"/>
<protein>
    <submittedName>
        <fullName evidence="1">AlNc14C190G8423 protein</fullName>
    </submittedName>
</protein>
<accession>F0WPT1</accession>